<organism evidence="1 2">
    <name type="scientific">Paramuricea clavata</name>
    <name type="common">Red gorgonian</name>
    <name type="synonym">Violescent sea-whip</name>
    <dbReference type="NCBI Taxonomy" id="317549"/>
    <lineage>
        <taxon>Eukaryota</taxon>
        <taxon>Metazoa</taxon>
        <taxon>Cnidaria</taxon>
        <taxon>Anthozoa</taxon>
        <taxon>Octocorallia</taxon>
        <taxon>Malacalcyonacea</taxon>
        <taxon>Plexauridae</taxon>
        <taxon>Paramuricea</taxon>
    </lineage>
</organism>
<name>A0A7D9E3F0_PARCT</name>
<dbReference type="EMBL" id="CACRXK020003766">
    <property type="protein sequence ID" value="CAB4000154.1"/>
    <property type="molecule type" value="Genomic_DNA"/>
</dbReference>
<protein>
    <submittedName>
        <fullName evidence="1">Uncharacterized protein</fullName>
    </submittedName>
</protein>
<dbReference type="Proteomes" id="UP001152795">
    <property type="component" value="Unassembled WGS sequence"/>
</dbReference>
<evidence type="ECO:0000313" key="2">
    <source>
        <dbReference type="Proteomes" id="UP001152795"/>
    </source>
</evidence>
<reference evidence="1" key="1">
    <citation type="submission" date="2020-04" db="EMBL/GenBank/DDBJ databases">
        <authorList>
            <person name="Alioto T."/>
            <person name="Alioto T."/>
            <person name="Gomez Garrido J."/>
        </authorList>
    </citation>
    <scope>NUCLEOTIDE SEQUENCE</scope>
    <source>
        <strain evidence="1">A484AB</strain>
    </source>
</reference>
<gene>
    <name evidence="1" type="ORF">PACLA_8A009804</name>
</gene>
<accession>A0A7D9E3F0</accession>
<sequence>MGDRKDFMNEAFDAGLITLGAVAVFVVSKKFVGDNLGVPSSPKGILKLAVALGVGAVGVHYLQFKKLVPDDPFK</sequence>
<keyword evidence="2" id="KW-1185">Reference proteome</keyword>
<evidence type="ECO:0000313" key="1">
    <source>
        <dbReference type="EMBL" id="CAB4000154.1"/>
    </source>
</evidence>
<proteinExistence type="predicted"/>
<dbReference type="AlphaFoldDB" id="A0A7D9E3F0"/>
<comment type="caution">
    <text evidence="1">The sequence shown here is derived from an EMBL/GenBank/DDBJ whole genome shotgun (WGS) entry which is preliminary data.</text>
</comment>